<organism evidence="3 4">
    <name type="scientific">Pristionchus entomophagus</name>
    <dbReference type="NCBI Taxonomy" id="358040"/>
    <lineage>
        <taxon>Eukaryota</taxon>
        <taxon>Metazoa</taxon>
        <taxon>Ecdysozoa</taxon>
        <taxon>Nematoda</taxon>
        <taxon>Chromadorea</taxon>
        <taxon>Rhabditida</taxon>
        <taxon>Rhabditina</taxon>
        <taxon>Diplogasteromorpha</taxon>
        <taxon>Diplogasteroidea</taxon>
        <taxon>Neodiplogasteridae</taxon>
        <taxon>Pristionchus</taxon>
    </lineage>
</organism>
<comment type="caution">
    <text evidence="3">The sequence shown here is derived from an EMBL/GenBank/DDBJ whole genome shotgun (WGS) entry which is preliminary data.</text>
</comment>
<accession>A0AAV5TGI2</accession>
<evidence type="ECO:0000256" key="1">
    <source>
        <dbReference type="ARBA" id="ARBA00022857"/>
    </source>
</evidence>
<dbReference type="CDD" id="cd08253">
    <property type="entry name" value="zeta_crystallin"/>
    <property type="match status" value="1"/>
</dbReference>
<reference evidence="3" key="1">
    <citation type="submission" date="2023-10" db="EMBL/GenBank/DDBJ databases">
        <title>Genome assembly of Pristionchus species.</title>
        <authorList>
            <person name="Yoshida K."/>
            <person name="Sommer R.J."/>
        </authorList>
    </citation>
    <scope>NUCLEOTIDE SEQUENCE</scope>
    <source>
        <strain evidence="3">RS0144</strain>
    </source>
</reference>
<dbReference type="GO" id="GO:0003730">
    <property type="term" value="F:mRNA 3'-UTR binding"/>
    <property type="evidence" value="ECO:0007669"/>
    <property type="project" value="TreeGrafter"/>
</dbReference>
<dbReference type="GO" id="GO:0070402">
    <property type="term" value="F:NADPH binding"/>
    <property type="evidence" value="ECO:0007669"/>
    <property type="project" value="TreeGrafter"/>
</dbReference>
<dbReference type="InterPro" id="IPR036291">
    <property type="entry name" value="NAD(P)-bd_dom_sf"/>
</dbReference>
<proteinExistence type="predicted"/>
<dbReference type="Pfam" id="PF08240">
    <property type="entry name" value="ADH_N"/>
    <property type="match status" value="1"/>
</dbReference>
<evidence type="ECO:0000259" key="2">
    <source>
        <dbReference type="SMART" id="SM00829"/>
    </source>
</evidence>
<dbReference type="Gene3D" id="3.90.180.10">
    <property type="entry name" value="Medium-chain alcohol dehydrogenases, catalytic domain"/>
    <property type="match status" value="1"/>
</dbReference>
<dbReference type="InterPro" id="IPR051603">
    <property type="entry name" value="Zinc-ADH_QOR/CCCR"/>
</dbReference>
<dbReference type="AlphaFoldDB" id="A0AAV5TGI2"/>
<evidence type="ECO:0000313" key="3">
    <source>
        <dbReference type="EMBL" id="GMS92136.1"/>
    </source>
</evidence>
<keyword evidence="1" id="KW-0521">NADP</keyword>
<dbReference type="SUPFAM" id="SSF51735">
    <property type="entry name" value="NAD(P)-binding Rossmann-fold domains"/>
    <property type="match status" value="1"/>
</dbReference>
<dbReference type="FunFam" id="3.40.50.720:FF:000244">
    <property type="entry name" value="quinone oxidoreductase"/>
    <property type="match status" value="1"/>
</dbReference>
<protein>
    <recommendedName>
        <fullName evidence="2">Enoyl reductase (ER) domain-containing protein</fullName>
    </recommendedName>
</protein>
<dbReference type="PANTHER" id="PTHR44154">
    <property type="entry name" value="QUINONE OXIDOREDUCTASE"/>
    <property type="match status" value="1"/>
</dbReference>
<feature type="domain" description="Enoyl reductase (ER)" evidence="2">
    <location>
        <begin position="10"/>
        <end position="256"/>
    </location>
</feature>
<dbReference type="PANTHER" id="PTHR44154:SF1">
    <property type="entry name" value="QUINONE OXIDOREDUCTASE"/>
    <property type="match status" value="1"/>
</dbReference>
<dbReference type="GO" id="GO:0005829">
    <property type="term" value="C:cytosol"/>
    <property type="evidence" value="ECO:0007669"/>
    <property type="project" value="TreeGrafter"/>
</dbReference>
<feature type="non-terminal residue" evidence="3">
    <location>
        <position position="259"/>
    </location>
</feature>
<dbReference type="Gene3D" id="3.40.50.720">
    <property type="entry name" value="NAD(P)-binding Rossmann-like Domain"/>
    <property type="match status" value="1"/>
</dbReference>
<dbReference type="Proteomes" id="UP001432027">
    <property type="component" value="Unassembled WGS sequence"/>
</dbReference>
<dbReference type="InterPro" id="IPR020843">
    <property type="entry name" value="ER"/>
</dbReference>
<dbReference type="Pfam" id="PF00107">
    <property type="entry name" value="ADH_zinc_N"/>
    <property type="match status" value="1"/>
</dbReference>
<sequence>MRGAVVMAFGGPEHISIREDLPVPTITESHQVLIEVRAAGVNPVDTYIRAGTFPQRPQLPFVTGIDGAGVVREVGSAVTHVKLGDRVWFFTLGGATAEFAVVPYAFPLPKGFSFTEGACLGLPYSTAYRALFTKGHIKAGERVLIHGASGGVGLAACQLAAFAGASLVVGTAGTEQGLEAVRRNGAHHAVNHRDAGYVQQLKQLAPEGFDLIIEMAAGVNLSTDIDLLARGGRVGIVGRQAPGTMDAGALNQKELTAFG</sequence>
<dbReference type="InterPro" id="IPR011032">
    <property type="entry name" value="GroES-like_sf"/>
</dbReference>
<dbReference type="SUPFAM" id="SSF50129">
    <property type="entry name" value="GroES-like"/>
    <property type="match status" value="1"/>
</dbReference>
<keyword evidence="4" id="KW-1185">Reference proteome</keyword>
<gene>
    <name evidence="3" type="ORF">PENTCL1PPCAC_14311</name>
</gene>
<dbReference type="SMART" id="SM00829">
    <property type="entry name" value="PKS_ER"/>
    <property type="match status" value="1"/>
</dbReference>
<evidence type="ECO:0000313" key="4">
    <source>
        <dbReference type="Proteomes" id="UP001432027"/>
    </source>
</evidence>
<dbReference type="EMBL" id="BTSX01000004">
    <property type="protein sequence ID" value="GMS92136.1"/>
    <property type="molecule type" value="Genomic_DNA"/>
</dbReference>
<dbReference type="InterPro" id="IPR013149">
    <property type="entry name" value="ADH-like_C"/>
</dbReference>
<dbReference type="InterPro" id="IPR013154">
    <property type="entry name" value="ADH-like_N"/>
</dbReference>
<name>A0AAV5TGI2_9BILA</name>
<dbReference type="GO" id="GO:0003960">
    <property type="term" value="F:quinone reductase (NADPH) activity"/>
    <property type="evidence" value="ECO:0007669"/>
    <property type="project" value="TreeGrafter"/>
</dbReference>